<evidence type="ECO:0000256" key="7">
    <source>
        <dbReference type="ARBA" id="ARBA00022801"/>
    </source>
</evidence>
<evidence type="ECO:0000256" key="9">
    <source>
        <dbReference type="ARBA" id="ARBA00023049"/>
    </source>
</evidence>
<dbReference type="FunFam" id="3.30.70.340:FF:000002">
    <property type="entry name" value="Carboxypeptidase A"/>
    <property type="match status" value="1"/>
</dbReference>
<dbReference type="EMBL" id="JAVRBK010000008">
    <property type="protein sequence ID" value="KAK5640384.1"/>
    <property type="molecule type" value="Genomic_DNA"/>
</dbReference>
<evidence type="ECO:0000256" key="1">
    <source>
        <dbReference type="ARBA" id="ARBA00001947"/>
    </source>
</evidence>
<keyword evidence="4" id="KW-0645">Protease</keyword>
<comment type="cofactor">
    <cofactor evidence="1">
        <name>Zn(2+)</name>
        <dbReference type="ChEBI" id="CHEBI:29105"/>
    </cofactor>
</comment>
<feature type="signal peptide" evidence="12">
    <location>
        <begin position="1"/>
        <end position="18"/>
    </location>
</feature>
<evidence type="ECO:0000256" key="5">
    <source>
        <dbReference type="ARBA" id="ARBA00022723"/>
    </source>
</evidence>
<dbReference type="SUPFAM" id="SSF54897">
    <property type="entry name" value="Protease propeptides/inhibitors"/>
    <property type="match status" value="1"/>
</dbReference>
<sequence length="116" mass="13551">MQLVLYLVPLVSVALCLSHGPKRYDNYKVYRLVPTTELQINALRHLEEYSPQYDFWTEAILLNHNVDIMVPPALQDDFEKYLQAIQLHPVIWIKNVQDAIDRENNSVKLFVGSKKL</sequence>
<dbReference type="AlphaFoldDB" id="A0AAN7VBK5"/>
<name>A0AAN7VBK5_9COLE</name>
<keyword evidence="5" id="KW-0479">Metal-binding</keyword>
<evidence type="ECO:0000259" key="13">
    <source>
        <dbReference type="Pfam" id="PF02244"/>
    </source>
</evidence>
<evidence type="ECO:0000256" key="10">
    <source>
        <dbReference type="ARBA" id="ARBA00023157"/>
    </source>
</evidence>
<keyword evidence="10" id="KW-1015">Disulfide bond</keyword>
<keyword evidence="9" id="KW-0482">Metalloprotease</keyword>
<evidence type="ECO:0000256" key="12">
    <source>
        <dbReference type="SAM" id="SignalP"/>
    </source>
</evidence>
<keyword evidence="8" id="KW-0862">Zinc</keyword>
<comment type="similarity">
    <text evidence="2">Belongs to the peptidase M14 family.</text>
</comment>
<keyword evidence="3" id="KW-0121">Carboxypeptidase</keyword>
<accession>A0AAN7VBK5</accession>
<keyword evidence="7" id="KW-0378">Hydrolase</keyword>
<dbReference type="GO" id="GO:0046872">
    <property type="term" value="F:metal ion binding"/>
    <property type="evidence" value="ECO:0007669"/>
    <property type="project" value="UniProtKB-KW"/>
</dbReference>
<dbReference type="Pfam" id="PF02244">
    <property type="entry name" value="Propep_M14"/>
    <property type="match status" value="1"/>
</dbReference>
<dbReference type="GO" id="GO:0006508">
    <property type="term" value="P:proteolysis"/>
    <property type="evidence" value="ECO:0007669"/>
    <property type="project" value="UniProtKB-KW"/>
</dbReference>
<comment type="caution">
    <text evidence="14">The sequence shown here is derived from an EMBL/GenBank/DDBJ whole genome shotgun (WGS) entry which is preliminary data.</text>
</comment>
<feature type="chain" id="PRO_5042854964" description="Zinc carboxypeptidase A 1" evidence="12">
    <location>
        <begin position="19"/>
        <end position="116"/>
    </location>
</feature>
<protein>
    <recommendedName>
        <fullName evidence="11">Zinc carboxypeptidase A 1</fullName>
    </recommendedName>
</protein>
<reference evidence="14 15" key="1">
    <citation type="journal article" date="2024" name="Insects">
        <title>An Improved Chromosome-Level Genome Assembly of the Firefly Pyrocoelia pectoralis.</title>
        <authorList>
            <person name="Fu X."/>
            <person name="Meyer-Rochow V.B."/>
            <person name="Ballantyne L."/>
            <person name="Zhu X."/>
        </authorList>
    </citation>
    <scope>NUCLEOTIDE SEQUENCE [LARGE SCALE GENOMIC DNA]</scope>
    <source>
        <strain evidence="14">XCY_ONT2</strain>
    </source>
</reference>
<dbReference type="Proteomes" id="UP001329430">
    <property type="component" value="Chromosome 8"/>
</dbReference>
<dbReference type="GO" id="GO:0008237">
    <property type="term" value="F:metallopeptidase activity"/>
    <property type="evidence" value="ECO:0007669"/>
    <property type="project" value="UniProtKB-KW"/>
</dbReference>
<dbReference type="InterPro" id="IPR003146">
    <property type="entry name" value="M14A_act_pep"/>
</dbReference>
<evidence type="ECO:0000256" key="6">
    <source>
        <dbReference type="ARBA" id="ARBA00022729"/>
    </source>
</evidence>
<evidence type="ECO:0000256" key="2">
    <source>
        <dbReference type="ARBA" id="ARBA00005988"/>
    </source>
</evidence>
<evidence type="ECO:0000256" key="3">
    <source>
        <dbReference type="ARBA" id="ARBA00022645"/>
    </source>
</evidence>
<evidence type="ECO:0000256" key="8">
    <source>
        <dbReference type="ARBA" id="ARBA00022833"/>
    </source>
</evidence>
<dbReference type="InterPro" id="IPR036990">
    <property type="entry name" value="M14A-like_propep"/>
</dbReference>
<evidence type="ECO:0000256" key="11">
    <source>
        <dbReference type="ARBA" id="ARBA00069039"/>
    </source>
</evidence>
<gene>
    <name evidence="14" type="ORF">RI129_011195</name>
</gene>
<dbReference type="GO" id="GO:0004180">
    <property type="term" value="F:carboxypeptidase activity"/>
    <property type="evidence" value="ECO:0007669"/>
    <property type="project" value="UniProtKB-KW"/>
</dbReference>
<evidence type="ECO:0000313" key="15">
    <source>
        <dbReference type="Proteomes" id="UP001329430"/>
    </source>
</evidence>
<keyword evidence="6 12" id="KW-0732">Signal</keyword>
<dbReference type="Gene3D" id="3.30.70.340">
    <property type="entry name" value="Metallocarboxypeptidase-like"/>
    <property type="match status" value="1"/>
</dbReference>
<organism evidence="14 15">
    <name type="scientific">Pyrocoelia pectoralis</name>
    <dbReference type="NCBI Taxonomy" id="417401"/>
    <lineage>
        <taxon>Eukaryota</taxon>
        <taxon>Metazoa</taxon>
        <taxon>Ecdysozoa</taxon>
        <taxon>Arthropoda</taxon>
        <taxon>Hexapoda</taxon>
        <taxon>Insecta</taxon>
        <taxon>Pterygota</taxon>
        <taxon>Neoptera</taxon>
        <taxon>Endopterygota</taxon>
        <taxon>Coleoptera</taxon>
        <taxon>Polyphaga</taxon>
        <taxon>Elateriformia</taxon>
        <taxon>Elateroidea</taxon>
        <taxon>Lampyridae</taxon>
        <taxon>Lampyrinae</taxon>
        <taxon>Pyrocoelia</taxon>
    </lineage>
</organism>
<keyword evidence="15" id="KW-1185">Reference proteome</keyword>
<proteinExistence type="inferred from homology"/>
<evidence type="ECO:0000256" key="4">
    <source>
        <dbReference type="ARBA" id="ARBA00022670"/>
    </source>
</evidence>
<feature type="domain" description="Carboxypeptidase activation peptide" evidence="13">
    <location>
        <begin position="30"/>
        <end position="103"/>
    </location>
</feature>
<evidence type="ECO:0000313" key="14">
    <source>
        <dbReference type="EMBL" id="KAK5640384.1"/>
    </source>
</evidence>